<dbReference type="PANTHER" id="PTHR11849">
    <property type="entry name" value="ETS"/>
    <property type="match status" value="1"/>
</dbReference>
<evidence type="ECO:0000256" key="4">
    <source>
        <dbReference type="SAM" id="MobiDB-lite"/>
    </source>
</evidence>
<dbReference type="SUPFAM" id="SSF46785">
    <property type="entry name" value="Winged helix' DNA-binding domain"/>
    <property type="match status" value="1"/>
</dbReference>
<dbReference type="OMA" id="THHLHAP"/>
<keyword evidence="2 3" id="KW-0238">DNA-binding</keyword>
<dbReference type="GO" id="GO:0043565">
    <property type="term" value="F:sequence-specific DNA binding"/>
    <property type="evidence" value="ECO:0007669"/>
    <property type="project" value="InterPro"/>
</dbReference>
<reference evidence="6" key="1">
    <citation type="submission" date="2025-08" db="UniProtKB">
        <authorList>
            <consortium name="Ensembl"/>
        </authorList>
    </citation>
    <scope>IDENTIFICATION</scope>
</reference>
<dbReference type="InterPro" id="IPR046328">
    <property type="entry name" value="ETS_fam"/>
</dbReference>
<dbReference type="Ensembl" id="ENSEBUT00000025037.1">
    <property type="protein sequence ID" value="ENSEBUP00000024461.1"/>
    <property type="gene ID" value="ENSEBUG00000015085.1"/>
</dbReference>
<dbReference type="Proteomes" id="UP000694388">
    <property type="component" value="Unplaced"/>
</dbReference>
<dbReference type="AlphaFoldDB" id="A0A8C4X0I2"/>
<feature type="region of interest" description="Disordered" evidence="4">
    <location>
        <begin position="293"/>
        <end position="395"/>
    </location>
</feature>
<dbReference type="PROSITE" id="PS00346">
    <property type="entry name" value="ETS_DOMAIN_2"/>
    <property type="match status" value="1"/>
</dbReference>
<evidence type="ECO:0000256" key="2">
    <source>
        <dbReference type="ARBA" id="ARBA00023125"/>
    </source>
</evidence>
<evidence type="ECO:0000256" key="3">
    <source>
        <dbReference type="RuleBase" id="RU004019"/>
    </source>
</evidence>
<evidence type="ECO:0000259" key="5">
    <source>
        <dbReference type="PROSITE" id="PS50061"/>
    </source>
</evidence>
<evidence type="ECO:0000256" key="1">
    <source>
        <dbReference type="ARBA" id="ARBA00005562"/>
    </source>
</evidence>
<dbReference type="Pfam" id="PF00178">
    <property type="entry name" value="Ets"/>
    <property type="match status" value="1"/>
</dbReference>
<protein>
    <submittedName>
        <fullName evidence="6">ETS variant transcription factor 3</fullName>
    </submittedName>
</protein>
<dbReference type="InterPro" id="IPR000418">
    <property type="entry name" value="Ets_dom"/>
</dbReference>
<feature type="region of interest" description="Disordered" evidence="4">
    <location>
        <begin position="1"/>
        <end position="22"/>
    </location>
</feature>
<reference evidence="6" key="2">
    <citation type="submission" date="2025-09" db="UniProtKB">
        <authorList>
            <consortium name="Ensembl"/>
        </authorList>
    </citation>
    <scope>IDENTIFICATION</scope>
</reference>
<dbReference type="GO" id="GO:0030154">
    <property type="term" value="P:cell differentiation"/>
    <property type="evidence" value="ECO:0007669"/>
    <property type="project" value="TreeGrafter"/>
</dbReference>
<keyword evidence="7" id="KW-1185">Reference proteome</keyword>
<dbReference type="PROSITE" id="PS00345">
    <property type="entry name" value="ETS_DOMAIN_1"/>
    <property type="match status" value="1"/>
</dbReference>
<proteinExistence type="inferred from homology"/>
<comment type="similarity">
    <text evidence="1 3">Belongs to the ETS family.</text>
</comment>
<dbReference type="InterPro" id="IPR036388">
    <property type="entry name" value="WH-like_DNA-bd_sf"/>
</dbReference>
<dbReference type="PANTHER" id="PTHR11849:SF59">
    <property type="entry name" value="ETS DOMAIN-CONTAINING PROTEIN"/>
    <property type="match status" value="1"/>
</dbReference>
<feature type="compositionally biased region" description="Basic and acidic residues" evidence="4">
    <location>
        <begin position="343"/>
        <end position="378"/>
    </location>
</feature>
<dbReference type="GO" id="GO:0000981">
    <property type="term" value="F:DNA-binding transcription factor activity, RNA polymerase II-specific"/>
    <property type="evidence" value="ECO:0007669"/>
    <property type="project" value="TreeGrafter"/>
</dbReference>
<dbReference type="GO" id="GO:0005634">
    <property type="term" value="C:nucleus"/>
    <property type="evidence" value="ECO:0007669"/>
    <property type="project" value="UniProtKB-SubCell"/>
</dbReference>
<accession>A0A8C4X0I2</accession>
<sequence>MKDGAEPDSPGWAEPSEGTGGGSCRQVQLWHFILELLRRREFRHVIAWQGDCGEFVIKKPDEVARLWGARKAKPHMNYDKLSRALRYYYNKRILYKTKGKRYTYKFNVHKLLLSSQADGTTRGRGLVPQSAPPVPGSSCHFPFTVPEPRTVPHRPPPFASCGPPPFSQFKDEPISPGRGLDSNRPPRETVIQAPTPRFYTEGFGVRTLTPFPLSPLLSPHGVYSPLYSPRGAPGTPSPAWSPAFANASTRFSFSADDMRHYLEAQSCPVYNYHLSPRVFPPYAELPTRCIGSSVSAAPQPPPLPPPPPPPISAHEGLLGTALKLQPPPPGRKNRGKTGASSSREAEKIEEKQNEERCLEEERTDEMRNVLSDEDRQSENVKANGRQGEPFSPTIITINGKNREDEVEEENMLGIGEESHDVVQGNLEPVVGHVEPKTSGLEKRATVICAGNAMPLKLRFKQWRWAAVEGAEEGFGLPLSWQGGQDGGVAVELQRATADLALE</sequence>
<dbReference type="SMART" id="SM00413">
    <property type="entry name" value="ETS"/>
    <property type="match status" value="1"/>
</dbReference>
<dbReference type="Gene3D" id="1.10.10.10">
    <property type="entry name" value="Winged helix-like DNA-binding domain superfamily/Winged helix DNA-binding domain"/>
    <property type="match status" value="1"/>
</dbReference>
<dbReference type="PROSITE" id="PS50061">
    <property type="entry name" value="ETS_DOMAIN_3"/>
    <property type="match status" value="1"/>
</dbReference>
<feature type="domain" description="ETS" evidence="5">
    <location>
        <begin position="27"/>
        <end position="107"/>
    </location>
</feature>
<evidence type="ECO:0000313" key="6">
    <source>
        <dbReference type="Ensembl" id="ENSEBUP00000024461.1"/>
    </source>
</evidence>
<organism evidence="6 7">
    <name type="scientific">Eptatretus burgeri</name>
    <name type="common">Inshore hagfish</name>
    <dbReference type="NCBI Taxonomy" id="7764"/>
    <lineage>
        <taxon>Eukaryota</taxon>
        <taxon>Metazoa</taxon>
        <taxon>Chordata</taxon>
        <taxon>Craniata</taxon>
        <taxon>Vertebrata</taxon>
        <taxon>Cyclostomata</taxon>
        <taxon>Myxini</taxon>
        <taxon>Myxiniformes</taxon>
        <taxon>Myxinidae</taxon>
        <taxon>Eptatretinae</taxon>
        <taxon>Eptatretus</taxon>
    </lineage>
</organism>
<dbReference type="InterPro" id="IPR036390">
    <property type="entry name" value="WH_DNA-bd_sf"/>
</dbReference>
<dbReference type="PRINTS" id="PR00454">
    <property type="entry name" value="ETSDOMAIN"/>
</dbReference>
<comment type="subcellular location">
    <subcellularLocation>
        <location evidence="3">Nucleus</location>
    </subcellularLocation>
</comment>
<evidence type="ECO:0000313" key="7">
    <source>
        <dbReference type="Proteomes" id="UP000694388"/>
    </source>
</evidence>
<feature type="compositionally biased region" description="Pro residues" evidence="4">
    <location>
        <begin position="298"/>
        <end position="311"/>
    </location>
</feature>
<name>A0A8C4X0I2_EPTBU</name>
<dbReference type="GeneTree" id="ENSGT00940000160963"/>
<keyword evidence="3" id="KW-0539">Nucleus</keyword>